<dbReference type="EMBL" id="LMCB01000001">
    <property type="protein sequence ID" value="KZL22045.1"/>
    <property type="molecule type" value="Genomic_DNA"/>
</dbReference>
<dbReference type="OrthoDB" id="5917215at2"/>
<dbReference type="PATRIC" id="fig|989403.3.peg.73"/>
<dbReference type="Proteomes" id="UP000076577">
    <property type="component" value="Unassembled WGS sequence"/>
</dbReference>
<evidence type="ECO:0000313" key="3">
    <source>
        <dbReference type="Proteomes" id="UP000076577"/>
    </source>
</evidence>
<dbReference type="Pfam" id="PF10973">
    <property type="entry name" value="DUF2799"/>
    <property type="match status" value="1"/>
</dbReference>
<keyword evidence="3" id="KW-1185">Reference proteome</keyword>
<comment type="caution">
    <text evidence="2">The sequence shown here is derived from an EMBL/GenBank/DDBJ whole genome shotgun (WGS) entry which is preliminary data.</text>
</comment>
<gene>
    <name evidence="2" type="ORF">PsAD2_00070</name>
</gene>
<proteinExistence type="predicted"/>
<feature type="signal peptide" evidence="1">
    <location>
        <begin position="1"/>
        <end position="18"/>
    </location>
</feature>
<reference evidence="2 3" key="1">
    <citation type="journal article" date="2016" name="Front. Microbiol.">
        <title>Comparative Genomic Analysis Reveals a Diverse Repertoire of Genes Involved in Prokaryote-Eukaryote Interactions within the Pseudovibrio Genus.</title>
        <authorList>
            <person name="Romano S."/>
            <person name="Fernandez-Guerra A."/>
            <person name="Reen F.J."/>
            <person name="Glockner F.O."/>
            <person name="Crowley S.P."/>
            <person name="O'Sullivan O."/>
            <person name="Cotter P.D."/>
            <person name="Adams C."/>
            <person name="Dobson A.D."/>
            <person name="O'Gara F."/>
        </authorList>
    </citation>
    <scope>NUCLEOTIDE SEQUENCE [LARGE SCALE GENOMIC DNA]</scope>
    <source>
        <strain evidence="2 3">Ad2</strain>
    </source>
</reference>
<evidence type="ECO:0000256" key="1">
    <source>
        <dbReference type="SAM" id="SignalP"/>
    </source>
</evidence>
<name>A0A166B9H0_9HYPH</name>
<keyword evidence="1" id="KW-0732">Signal</keyword>
<dbReference type="AlphaFoldDB" id="A0A166B9H0"/>
<organism evidence="2 3">
    <name type="scientific">Pseudovibrio axinellae</name>
    <dbReference type="NCBI Taxonomy" id="989403"/>
    <lineage>
        <taxon>Bacteria</taxon>
        <taxon>Pseudomonadati</taxon>
        <taxon>Pseudomonadota</taxon>
        <taxon>Alphaproteobacteria</taxon>
        <taxon>Hyphomicrobiales</taxon>
        <taxon>Stappiaceae</taxon>
        <taxon>Pseudovibrio</taxon>
    </lineage>
</organism>
<dbReference type="STRING" id="989403.SAMN05421798_103130"/>
<dbReference type="PROSITE" id="PS51257">
    <property type="entry name" value="PROKAR_LIPOPROTEIN"/>
    <property type="match status" value="1"/>
</dbReference>
<accession>A0A166B9H0</accession>
<evidence type="ECO:0008006" key="4">
    <source>
        <dbReference type="Google" id="ProtNLM"/>
    </source>
</evidence>
<protein>
    <recommendedName>
        <fullName evidence="4">DUF2799 domain-containing protein</fullName>
    </recommendedName>
</protein>
<dbReference type="InterPro" id="IPR021242">
    <property type="entry name" value="DUF2799"/>
</dbReference>
<evidence type="ECO:0000313" key="2">
    <source>
        <dbReference type="EMBL" id="KZL22045.1"/>
    </source>
</evidence>
<feature type="chain" id="PRO_5007871131" description="DUF2799 domain-containing protein" evidence="1">
    <location>
        <begin position="19"/>
        <end position="210"/>
    </location>
</feature>
<sequence>MRVLFVLIAMSLALTSCASLSEEDCMTGDWQGVGMVDGKAGYTSDKLNEHTKACSKYDIAPDVNAYMAGRMMGLQSYCTPISGFEQGREGKTYRGVCPITSEESFKVGYSLGSQLQEASAAAVEARENLHRIQYRIESLEEQASGKDCVSGKEGKACRKAAEQARIDSYLARADLLLAQNRLFSLERQRDRVRKEVTDKLLDLEPSYNPS</sequence>